<reference evidence="3 4" key="1">
    <citation type="submission" date="2014-12" db="EMBL/GenBank/DDBJ databases">
        <title>Genome sequencing of Chryseobacterium taiwanense TPW19.</title>
        <authorList>
            <person name="Tan P.W."/>
            <person name="Chan K.-G."/>
        </authorList>
    </citation>
    <scope>NUCLEOTIDE SEQUENCE [LARGE SCALE GENOMIC DNA]</scope>
    <source>
        <strain evidence="3 4">TPW19</strain>
    </source>
</reference>
<dbReference type="Gene3D" id="3.30.530.20">
    <property type="match status" value="1"/>
</dbReference>
<protein>
    <submittedName>
        <fullName evidence="3">ATPase</fullName>
    </submittedName>
</protein>
<dbReference type="Proteomes" id="UP000031167">
    <property type="component" value="Unassembled WGS sequence"/>
</dbReference>
<dbReference type="EMBL" id="JWTA01000012">
    <property type="protein sequence ID" value="KIC62202.1"/>
    <property type="molecule type" value="Genomic_DNA"/>
</dbReference>
<dbReference type="Pfam" id="PF08327">
    <property type="entry name" value="AHSA1"/>
    <property type="match status" value="1"/>
</dbReference>
<name>A0A0B4D0S3_9FLAO</name>
<feature type="domain" description="Activator of Hsp90 ATPase homologue 1/2-like C-terminal" evidence="2">
    <location>
        <begin position="12"/>
        <end position="140"/>
    </location>
</feature>
<accession>A0A0B4D0S3</accession>
<evidence type="ECO:0000259" key="2">
    <source>
        <dbReference type="Pfam" id="PF08327"/>
    </source>
</evidence>
<dbReference type="OrthoDB" id="2355173at2"/>
<sequence>MSIPIIVQYKIKAPVKKIWKALTDKNEMKSWYFDISDFELEIGKVVNFYEPGEERKYHHQGEILEIIPNKKLKHTWSYPELSDGITTVTWELNSQGEETSVTLIHDDIDHLKELGANFSREAFADGWNGILKQSLKPYLEN</sequence>
<dbReference type="AlphaFoldDB" id="A0A0B4D0S3"/>
<comment type="caution">
    <text evidence="3">The sequence shown here is derived from an EMBL/GenBank/DDBJ whole genome shotgun (WGS) entry which is preliminary data.</text>
</comment>
<keyword evidence="4" id="KW-1185">Reference proteome</keyword>
<dbReference type="InterPro" id="IPR023393">
    <property type="entry name" value="START-like_dom_sf"/>
</dbReference>
<gene>
    <name evidence="3" type="ORF">RM51_13415</name>
</gene>
<evidence type="ECO:0000313" key="3">
    <source>
        <dbReference type="EMBL" id="KIC62202.1"/>
    </source>
</evidence>
<dbReference type="STRING" id="363331.RM51_13415"/>
<dbReference type="InterPro" id="IPR013538">
    <property type="entry name" value="ASHA1/2-like_C"/>
</dbReference>
<proteinExistence type="inferred from homology"/>
<evidence type="ECO:0000256" key="1">
    <source>
        <dbReference type="ARBA" id="ARBA00006817"/>
    </source>
</evidence>
<comment type="similarity">
    <text evidence="1">Belongs to the AHA1 family.</text>
</comment>
<evidence type="ECO:0000313" key="4">
    <source>
        <dbReference type="Proteomes" id="UP000031167"/>
    </source>
</evidence>
<dbReference type="SUPFAM" id="SSF55961">
    <property type="entry name" value="Bet v1-like"/>
    <property type="match status" value="1"/>
</dbReference>
<organism evidence="3 4">
    <name type="scientific">Chryseobacterium taiwanense</name>
    <dbReference type="NCBI Taxonomy" id="363331"/>
    <lineage>
        <taxon>Bacteria</taxon>
        <taxon>Pseudomonadati</taxon>
        <taxon>Bacteroidota</taxon>
        <taxon>Flavobacteriia</taxon>
        <taxon>Flavobacteriales</taxon>
        <taxon>Weeksellaceae</taxon>
        <taxon>Chryseobacterium group</taxon>
        <taxon>Chryseobacterium</taxon>
    </lineage>
</organism>
<dbReference type="CDD" id="cd07814">
    <property type="entry name" value="SRPBCC_CalC_Aha1-like"/>
    <property type="match status" value="1"/>
</dbReference>